<evidence type="ECO:0000313" key="5">
    <source>
        <dbReference type="EMBL" id="EBO2527793.1"/>
    </source>
</evidence>
<evidence type="ECO:0000313" key="4">
    <source>
        <dbReference type="EMBL" id="EBO1575232.1"/>
    </source>
</evidence>
<sequence>MTFEQKKARAIALMDSKKMWRSNCAPPLLRILWRLGIRLPPLPFMPFWQVTVLTGGLWGISWGCAMWFIYWGPSGMVAGEAIIISITGGFLSGLCMASFHWWRRRRKVNRLPPWDDV</sequence>
<dbReference type="EMBL" id="AAHQMV010000045">
    <property type="protein sequence ID" value="EBZ2434710.1"/>
    <property type="molecule type" value="Genomic_DNA"/>
</dbReference>
<evidence type="ECO:0000313" key="21">
    <source>
        <dbReference type="EMBL" id="EDI4078210.1"/>
    </source>
</evidence>
<evidence type="ECO:0000313" key="10">
    <source>
        <dbReference type="EMBL" id="ECS9493532.1"/>
    </source>
</evidence>
<evidence type="ECO:0000313" key="12">
    <source>
        <dbReference type="EMBL" id="ECU9200207.1"/>
    </source>
</evidence>
<dbReference type="EMBL" id="AAMKVI010000041">
    <property type="protein sequence ID" value="EDI4078210.1"/>
    <property type="molecule type" value="Genomic_DNA"/>
</dbReference>
<dbReference type="EMBL" id="AAMFMX010000043">
    <property type="protein sequence ID" value="EDG8425906.1"/>
    <property type="molecule type" value="Genomic_DNA"/>
</dbReference>
<dbReference type="EMBL" id="AALOUC010000062">
    <property type="protein sequence ID" value="EDB8290836.1"/>
    <property type="molecule type" value="Genomic_DNA"/>
</dbReference>
<evidence type="ECO:0000313" key="11">
    <source>
        <dbReference type="EMBL" id="ECT8993393.1"/>
    </source>
</evidence>
<dbReference type="AlphaFoldDB" id="A0A3V2SHF0"/>
<protein>
    <submittedName>
        <fullName evidence="19">Uncharacterized protein</fullName>
    </submittedName>
</protein>
<evidence type="ECO:0000313" key="14">
    <source>
        <dbReference type="EMBL" id="ECV3653724.1"/>
    </source>
</evidence>
<evidence type="ECO:0000313" key="8">
    <source>
        <dbReference type="EMBL" id="EBZ2434710.1"/>
    </source>
</evidence>
<dbReference type="EMBL" id="AAMARF010000035">
    <property type="protein sequence ID" value="EDF3874893.1"/>
    <property type="molecule type" value="Genomic_DNA"/>
</dbReference>
<evidence type="ECO:0000313" key="19">
    <source>
        <dbReference type="EMBL" id="EDH7234305.1"/>
    </source>
</evidence>
<dbReference type="EMBL" id="AAMJAQ010000046">
    <property type="protein sequence ID" value="EDH8544290.1"/>
    <property type="molecule type" value="Genomic_DNA"/>
</dbReference>
<evidence type="ECO:0000313" key="16">
    <source>
        <dbReference type="EMBL" id="EDF3874893.1"/>
    </source>
</evidence>
<evidence type="ECO:0000256" key="1">
    <source>
        <dbReference type="SAM" id="Phobius"/>
    </source>
</evidence>
<evidence type="ECO:0000313" key="18">
    <source>
        <dbReference type="EMBL" id="EDG8425906.1"/>
    </source>
</evidence>
<keyword evidence="1" id="KW-0812">Transmembrane</keyword>
<dbReference type="EMBL" id="AAKOFV010000046">
    <property type="protein sequence ID" value="ECT8993393.1"/>
    <property type="molecule type" value="Genomic_DNA"/>
</dbReference>
<dbReference type="EMBL" id="AAGHPP010000053">
    <property type="protein sequence ID" value="EBO1575232.1"/>
    <property type="molecule type" value="Genomic_DNA"/>
</dbReference>
<dbReference type="EMBL" id="AAKRLS010000027">
    <property type="protein sequence ID" value="ECU9200207.1"/>
    <property type="molecule type" value="Genomic_DNA"/>
</dbReference>
<evidence type="ECO:0000313" key="2">
    <source>
        <dbReference type="EMBL" id="EBM8193189.1"/>
    </source>
</evidence>
<evidence type="ECO:0000313" key="20">
    <source>
        <dbReference type="EMBL" id="EDH8544290.1"/>
    </source>
</evidence>
<proteinExistence type="predicted"/>
<dbReference type="RefSeq" id="WP_000142422.1">
    <property type="nucleotide sequence ID" value="NZ_JYWB01000037.1"/>
</dbReference>
<dbReference type="EMBL" id="AAMLTI010000045">
    <property type="protein sequence ID" value="EDI6915854.1"/>
    <property type="molecule type" value="Genomic_DNA"/>
</dbReference>
<evidence type="ECO:0000313" key="22">
    <source>
        <dbReference type="EMBL" id="EDI6915854.1"/>
    </source>
</evidence>
<comment type="caution">
    <text evidence="19">The sequence shown here is derived from an EMBL/GenBank/DDBJ whole genome shotgun (WGS) entry which is preliminary data.</text>
</comment>
<evidence type="ECO:0000313" key="7">
    <source>
        <dbReference type="EMBL" id="EBY9237333.1"/>
    </source>
</evidence>
<dbReference type="EMBL" id="AAKSAY010000048">
    <property type="protein sequence ID" value="ECV3653724.1"/>
    <property type="molecule type" value="Genomic_DNA"/>
</dbReference>
<keyword evidence="1" id="KW-0472">Membrane</keyword>
<dbReference type="EMBL" id="AAKLFR010000038">
    <property type="protein sequence ID" value="ECS9493532.1"/>
    <property type="molecule type" value="Genomic_DNA"/>
</dbReference>
<reference evidence="7" key="2">
    <citation type="submission" date="2018-09" db="EMBL/GenBank/DDBJ databases">
        <authorList>
            <consortium name="NARMS: The National Antimicrobial Resistance Monitoring System"/>
        </authorList>
    </citation>
    <scope>NUCLEOTIDE SEQUENCE</scope>
    <source>
        <strain evidence="15">CVM N56557</strain>
        <strain evidence="13">FSIS11813416</strain>
        <strain evidence="7">FSIS11814102</strain>
        <strain evidence="9">FSIS11816699</strain>
        <strain evidence="17">FSIS1710719</strain>
    </source>
</reference>
<reference evidence="19" key="1">
    <citation type="submission" date="2018-07" db="EMBL/GenBank/DDBJ databases">
        <authorList>
            <consortium name="PulseNet: The National Subtyping Network for Foodborne Disease Surveillance"/>
            <person name="Tarr C.L."/>
            <person name="Trees E."/>
            <person name="Katz L.S."/>
            <person name="Carleton-Romer H.A."/>
            <person name="Stroika S."/>
            <person name="Kucerova Z."/>
            <person name="Roache K.F."/>
            <person name="Sabol A.L."/>
            <person name="Besser J."/>
            <person name="Gerner-Smidt P."/>
        </authorList>
    </citation>
    <scope>NUCLEOTIDE SEQUENCE</scope>
    <source>
        <strain evidence="19">PNUSAS013139</strain>
    </source>
</reference>
<gene>
    <name evidence="16" type="ORF">B0D29_22490</name>
    <name evidence="17" type="ORF">B6C64_23620</name>
    <name evidence="15" type="ORF">BCO88_21685</name>
    <name evidence="18" type="ORF">CAH86_23350</name>
    <name evidence="19" type="ORF">CBZ91_21765</name>
    <name evidence="20" type="ORF">CCW64_22030</name>
    <name evidence="11" type="ORF">CEB92_23415</name>
    <name evidence="21" type="ORF">CED36_22835</name>
    <name evidence="22" type="ORF">CFL54_22395</name>
    <name evidence="12" type="ORF">CIR65_23215</name>
    <name evidence="13" type="ORF">D3I79_24365</name>
    <name evidence="6" type="ORF">D6273_22240</name>
    <name evidence="3" type="ORF">D6J12_22050</name>
    <name evidence="7" type="ORF">D6Y68_23210</name>
    <name evidence="8" type="ORF">D9A38_24750</name>
    <name evidence="10" type="ORF">DM626_22605</name>
    <name evidence="14" type="ORF">DN913_24235</name>
    <name evidence="2" type="ORF">E2K49_23330</name>
    <name evidence="4" type="ORF">EIC51_21570</name>
    <name evidence="9" type="ORF">ELM42_23665</name>
    <name evidence="5" type="ORF">FBD64_21640</name>
</gene>
<dbReference type="EMBL" id="AAHULV010000051">
    <property type="protein sequence ID" value="ECA4917754.1"/>
    <property type="molecule type" value="Genomic_DNA"/>
</dbReference>
<dbReference type="EMBL" id="AAGHMS010000082">
    <property type="protein sequence ID" value="EBO1205632.1"/>
    <property type="molecule type" value="Genomic_DNA"/>
</dbReference>
<keyword evidence="1" id="KW-1133">Transmembrane helix</keyword>
<dbReference type="EMBL" id="AAKSWN010000106">
    <property type="protein sequence ID" value="ECV0374565.1"/>
    <property type="molecule type" value="Genomic_DNA"/>
</dbReference>
<dbReference type="EMBL" id="AAHPMI010000135">
    <property type="protein sequence ID" value="EBY9111184.1"/>
    <property type="molecule type" value="Genomic_DNA"/>
</dbReference>
<dbReference type="Pfam" id="PF19942">
    <property type="entry name" value="DUF6404"/>
    <property type="match status" value="1"/>
</dbReference>
<dbReference type="EMBL" id="AAGDVA010000049">
    <property type="protein sequence ID" value="EBM8193189.1"/>
    <property type="molecule type" value="Genomic_DNA"/>
</dbReference>
<dbReference type="EMBL" id="AAMIOR010000031">
    <property type="protein sequence ID" value="EDH7234305.1"/>
    <property type="molecule type" value="Genomic_DNA"/>
</dbReference>
<accession>A0A3V2SHF0</accession>
<evidence type="ECO:0000313" key="17">
    <source>
        <dbReference type="EMBL" id="EDG1032508.1"/>
    </source>
</evidence>
<dbReference type="EMBL" id="AAHPLT010000066">
    <property type="protein sequence ID" value="EBY9237333.1"/>
    <property type="molecule type" value="Genomic_DNA"/>
</dbReference>
<organism evidence="19">
    <name type="scientific">Salmonella enterica subsp. enterica serovar Kentucky</name>
    <dbReference type="NCBI Taxonomy" id="192955"/>
    <lineage>
        <taxon>Bacteria</taxon>
        <taxon>Pseudomonadati</taxon>
        <taxon>Pseudomonadota</taxon>
        <taxon>Gammaproteobacteria</taxon>
        <taxon>Enterobacterales</taxon>
        <taxon>Enterobacteriaceae</taxon>
        <taxon>Salmonella</taxon>
    </lineage>
</organism>
<evidence type="ECO:0000313" key="6">
    <source>
        <dbReference type="EMBL" id="EBY9111184.1"/>
    </source>
</evidence>
<dbReference type="EMBL" id="AAMCZO010000062">
    <property type="protein sequence ID" value="EDG1032508.1"/>
    <property type="molecule type" value="Genomic_DNA"/>
</dbReference>
<dbReference type="InterPro" id="IPR045644">
    <property type="entry name" value="DUF6404"/>
</dbReference>
<feature type="transmembrane region" description="Helical" evidence="1">
    <location>
        <begin position="47"/>
        <end position="70"/>
    </location>
</feature>
<reference evidence="2" key="3">
    <citation type="submission" date="2019-06" db="EMBL/GenBank/DDBJ databases">
        <authorList>
            <consortium name="GenomeTrakr network: Whole genome sequencing for foodborne pathogen traceback"/>
        </authorList>
    </citation>
    <scope>NUCLEOTIDE SEQUENCE</scope>
    <source>
        <strain evidence="4">FSIS11807908</strain>
        <strain evidence="6">FSIS11813729</strain>
        <strain evidence="3">FSIS11814114</strain>
        <strain evidence="2">FSIS11918347</strain>
        <strain evidence="18">FSIS1700345</strain>
        <strain evidence="20">FSIS1701118</strain>
        <strain evidence="21">FSIS1701544</strain>
        <strain evidence="11">FSIS1701847</strain>
        <strain evidence="22">FSIS1702286</strain>
        <strain evidence="12">FSIS1703277</strain>
        <strain evidence="16">FSIS1709877</strain>
        <strain evidence="10">FSIS21821754</strain>
        <strain evidence="5">FSIS21924118</strain>
        <strain evidence="14">FSIS31800522</strain>
        <strain evidence="8">FSIS31801101</strain>
    </source>
</reference>
<evidence type="ECO:0000313" key="3">
    <source>
        <dbReference type="EMBL" id="EBO1205632.1"/>
    </source>
</evidence>
<dbReference type="EMBL" id="AAGHXO010000076">
    <property type="protein sequence ID" value="EBO2527793.1"/>
    <property type="molecule type" value="Genomic_DNA"/>
</dbReference>
<name>A0A3V2SHF0_SALET</name>
<dbReference type="Proteomes" id="UP000839916">
    <property type="component" value="Unassembled WGS sequence"/>
</dbReference>
<feature type="transmembrane region" description="Helical" evidence="1">
    <location>
        <begin position="82"/>
        <end position="102"/>
    </location>
</feature>
<evidence type="ECO:0000313" key="13">
    <source>
        <dbReference type="EMBL" id="ECV0374565.1"/>
    </source>
</evidence>
<evidence type="ECO:0000313" key="9">
    <source>
        <dbReference type="EMBL" id="ECA4917754.1"/>
    </source>
</evidence>
<evidence type="ECO:0000313" key="15">
    <source>
        <dbReference type="EMBL" id="EDB8290836.1"/>
    </source>
</evidence>